<evidence type="ECO:0000313" key="6">
    <source>
        <dbReference type="Proteomes" id="UP001152797"/>
    </source>
</evidence>
<gene>
    <name evidence="4" type="ORF">C1SCF055_LOCUS9650</name>
</gene>
<dbReference type="Pfam" id="PF23276">
    <property type="entry name" value="TPR_24"/>
    <property type="match status" value="1"/>
</dbReference>
<evidence type="ECO:0000256" key="1">
    <source>
        <dbReference type="ARBA" id="ARBA00022737"/>
    </source>
</evidence>
<feature type="repeat" description="PPR" evidence="2">
    <location>
        <begin position="254"/>
        <end position="288"/>
    </location>
</feature>
<keyword evidence="6" id="KW-1185">Reference proteome</keyword>
<feature type="domain" description="Pentatricopeptide repeat-containing protein-mitochondrial" evidence="3">
    <location>
        <begin position="229"/>
        <end position="347"/>
    </location>
</feature>
<feature type="repeat" description="PPR" evidence="2">
    <location>
        <begin position="184"/>
        <end position="218"/>
    </location>
</feature>
<evidence type="ECO:0000313" key="4">
    <source>
        <dbReference type="EMBL" id="CAI3981906.1"/>
    </source>
</evidence>
<organism evidence="4">
    <name type="scientific">Cladocopium goreaui</name>
    <dbReference type="NCBI Taxonomy" id="2562237"/>
    <lineage>
        <taxon>Eukaryota</taxon>
        <taxon>Sar</taxon>
        <taxon>Alveolata</taxon>
        <taxon>Dinophyceae</taxon>
        <taxon>Suessiales</taxon>
        <taxon>Symbiodiniaceae</taxon>
        <taxon>Cladocopium</taxon>
    </lineage>
</organism>
<feature type="repeat" description="PPR" evidence="2">
    <location>
        <begin position="52"/>
        <end position="86"/>
    </location>
</feature>
<evidence type="ECO:0000256" key="2">
    <source>
        <dbReference type="PROSITE-ProRule" id="PRU00708"/>
    </source>
</evidence>
<feature type="repeat" description="PPR" evidence="2">
    <location>
        <begin position="327"/>
        <end position="361"/>
    </location>
</feature>
<dbReference type="Proteomes" id="UP001152797">
    <property type="component" value="Unassembled WGS sequence"/>
</dbReference>
<protein>
    <submittedName>
        <fullName evidence="5">Pentatricopeptide repeat-containing protein At5g59900</fullName>
    </submittedName>
</protein>
<dbReference type="NCBIfam" id="TIGR00756">
    <property type="entry name" value="PPR"/>
    <property type="match status" value="1"/>
</dbReference>
<dbReference type="Pfam" id="PF01535">
    <property type="entry name" value="PPR"/>
    <property type="match status" value="3"/>
</dbReference>
<comment type="caution">
    <text evidence="4">The sequence shown here is derived from an EMBL/GenBank/DDBJ whole genome shotgun (WGS) entry which is preliminary data.</text>
</comment>
<dbReference type="EMBL" id="CAMXCT020000669">
    <property type="protein sequence ID" value="CAL1135281.1"/>
    <property type="molecule type" value="Genomic_DNA"/>
</dbReference>
<dbReference type="EMBL" id="CAMXCT010000669">
    <property type="protein sequence ID" value="CAI3981906.1"/>
    <property type="molecule type" value="Genomic_DNA"/>
</dbReference>
<dbReference type="PANTHER" id="PTHR47447">
    <property type="entry name" value="OS03G0856100 PROTEIN"/>
    <property type="match status" value="1"/>
</dbReference>
<evidence type="ECO:0000259" key="3">
    <source>
        <dbReference type="Pfam" id="PF23276"/>
    </source>
</evidence>
<reference evidence="5 6" key="2">
    <citation type="submission" date="2024-05" db="EMBL/GenBank/DDBJ databases">
        <authorList>
            <person name="Chen Y."/>
            <person name="Shah S."/>
            <person name="Dougan E. K."/>
            <person name="Thang M."/>
            <person name="Chan C."/>
        </authorList>
    </citation>
    <scope>NUCLEOTIDE SEQUENCE [LARGE SCALE GENOMIC DNA]</scope>
</reference>
<dbReference type="InterPro" id="IPR057027">
    <property type="entry name" value="TPR_mt"/>
</dbReference>
<dbReference type="EMBL" id="CAMXCT030000669">
    <property type="protein sequence ID" value="CAL4769218.1"/>
    <property type="molecule type" value="Genomic_DNA"/>
</dbReference>
<reference evidence="4" key="1">
    <citation type="submission" date="2022-10" db="EMBL/GenBank/DDBJ databases">
        <authorList>
            <person name="Chen Y."/>
            <person name="Dougan E. K."/>
            <person name="Chan C."/>
            <person name="Rhodes N."/>
            <person name="Thang M."/>
        </authorList>
    </citation>
    <scope>NUCLEOTIDE SEQUENCE</scope>
</reference>
<dbReference type="Gene3D" id="1.25.40.10">
    <property type="entry name" value="Tetratricopeptide repeat domain"/>
    <property type="match status" value="3"/>
</dbReference>
<dbReference type="OrthoDB" id="434774at2759"/>
<dbReference type="SUPFAM" id="SSF48452">
    <property type="entry name" value="TPR-like"/>
    <property type="match status" value="1"/>
</dbReference>
<dbReference type="InterPro" id="IPR002885">
    <property type="entry name" value="PPR_rpt"/>
</dbReference>
<dbReference type="AlphaFoldDB" id="A0A9P1FN19"/>
<sequence>MASTGPVRSRLQDSIGEYEQLFDKMNQHAEVGDIASAEKCLARCLAAMPQKRRMIHNTMLKACANAGAFRRAVLVFSKMLADGVTPSPRTFGKLLTCAARSGEGRWQQRLMQVAPELSRLDGCSWGALLDQLARQGQTAEALKLIQATGMSLDQKSIGTMVTAFAKAAQPEEAQQWLHKMSPPDLEAYNSVAHGFAKRGQVEEVEKWLKRAEDLSLDLSMVSYGCLVDACAKASSAQLALRALQRAKDAKLQPNAMTYNAAMDACAKCGNFAQAQEIFTTMQDQQMVTMESVTSLVRASSRAKRPWQESEALLCNTQHSVASLPGTDLRLLNCVVEACAKANAVDRCIFWLDEMKSKALAPNVISFTSALSGCKGPGSRLQAEELCRRLQASGVKPDDRLTQMVQQVCGTDFAKFHASRIRKKKHDTLLLCPLLVATRPKMPGSYNDVVAIRAAPSATAAVLDTIHPGTLIRISEVAAGWARVDDDELWARWTSNWPRWPKGVTEDGEDTGADKVVPEKAFILVDGSQVGLKTQLLERLSEDAELEATLLDLDP</sequence>
<proteinExistence type="predicted"/>
<name>A0A9P1FN19_9DINO</name>
<evidence type="ECO:0000313" key="5">
    <source>
        <dbReference type="EMBL" id="CAL4769218.1"/>
    </source>
</evidence>
<keyword evidence="1" id="KW-0677">Repeat</keyword>
<dbReference type="InterPro" id="IPR011990">
    <property type="entry name" value="TPR-like_helical_dom_sf"/>
</dbReference>
<dbReference type="PANTHER" id="PTHR47447:SF17">
    <property type="entry name" value="OS12G0638900 PROTEIN"/>
    <property type="match status" value="1"/>
</dbReference>
<accession>A0A9P1FN19</accession>
<dbReference type="PROSITE" id="PS51375">
    <property type="entry name" value="PPR"/>
    <property type="match status" value="4"/>
</dbReference>